<dbReference type="RefSeq" id="WP_229124369.1">
    <property type="nucleotide sequence ID" value="NZ_CP064789.1"/>
</dbReference>
<dbReference type="Proteomes" id="UP000663305">
    <property type="component" value="Chromosome"/>
</dbReference>
<evidence type="ECO:0000313" key="2">
    <source>
        <dbReference type="EMBL" id="QSG12413.1"/>
    </source>
</evidence>
<dbReference type="GeneID" id="68861537"/>
<dbReference type="AlphaFoldDB" id="A0A897NNC6"/>
<organism evidence="2 3">
    <name type="scientific">Halapricum desulfuricans</name>
    <dbReference type="NCBI Taxonomy" id="2841257"/>
    <lineage>
        <taxon>Archaea</taxon>
        <taxon>Methanobacteriati</taxon>
        <taxon>Methanobacteriota</taxon>
        <taxon>Stenosarchaea group</taxon>
        <taxon>Halobacteria</taxon>
        <taxon>Halobacteriales</taxon>
        <taxon>Haloarculaceae</taxon>
        <taxon>Halapricum</taxon>
    </lineage>
</organism>
<name>A0A897NNC6_9EURY</name>
<evidence type="ECO:0000256" key="1">
    <source>
        <dbReference type="SAM" id="MobiDB-lite"/>
    </source>
</evidence>
<feature type="compositionally biased region" description="Acidic residues" evidence="1">
    <location>
        <begin position="121"/>
        <end position="139"/>
    </location>
</feature>
<protein>
    <submittedName>
        <fullName evidence="2">Uncharacterized protein</fullName>
    </submittedName>
</protein>
<gene>
    <name evidence="2" type="ORF">HSBGL_2004</name>
</gene>
<sequence length="139" mass="14316">MSLTKIAGIALAVVLVAGGTAAALPGNVPTDGPTTDQPNATPDADDANETTAEVESERGPPADRGPHASDDRGPNADHDRGPPTDMPEQVPDFVTEIHETINQFLDGELEGDLGSSIAEITPDDGDSDEQTDADDTVES</sequence>
<dbReference type="EMBL" id="CP064789">
    <property type="protein sequence ID" value="QSG12413.1"/>
    <property type="molecule type" value="Genomic_DNA"/>
</dbReference>
<proteinExistence type="predicted"/>
<feature type="region of interest" description="Disordered" evidence="1">
    <location>
        <begin position="22"/>
        <end position="139"/>
    </location>
</feature>
<feature type="compositionally biased region" description="Basic and acidic residues" evidence="1">
    <location>
        <begin position="55"/>
        <end position="82"/>
    </location>
</feature>
<accession>A0A897NNC6</accession>
<evidence type="ECO:0000313" key="3">
    <source>
        <dbReference type="Proteomes" id="UP000663305"/>
    </source>
</evidence>
<reference evidence="2" key="1">
    <citation type="submission" date="2020-11" db="EMBL/GenBank/DDBJ databases">
        <title>Carbohydrate-dependent, anaerobic sulfur respiration: A novel catabolism in halophilic archaea.</title>
        <authorList>
            <person name="Sorokin D.Y."/>
            <person name="Messina E."/>
            <person name="Smedile F."/>
            <person name="La Cono V."/>
            <person name="Hallsworth J.E."/>
            <person name="Yakimov M.M."/>
        </authorList>
    </citation>
    <scope>NUCLEOTIDE SEQUENCE</scope>
    <source>
        <strain evidence="2">HSR-Bgl</strain>
    </source>
</reference>
<feature type="compositionally biased region" description="Acidic residues" evidence="1">
    <location>
        <begin position="43"/>
        <end position="54"/>
    </location>
</feature>